<evidence type="ECO:0000256" key="9">
    <source>
        <dbReference type="ARBA" id="ARBA00022842"/>
    </source>
</evidence>
<reference evidence="13 14" key="1">
    <citation type="journal article" date="2018" name="Sci. Rep.">
        <title>Genomic signatures of local adaptation to the degree of environmental predictability in rotifers.</title>
        <authorList>
            <person name="Franch-Gras L."/>
            <person name="Hahn C."/>
            <person name="Garcia-Roger E.M."/>
            <person name="Carmona M.J."/>
            <person name="Serra M."/>
            <person name="Gomez A."/>
        </authorList>
    </citation>
    <scope>NUCLEOTIDE SEQUENCE [LARGE SCALE GENOMIC DNA]</scope>
    <source>
        <strain evidence="13">HYR1</strain>
    </source>
</reference>
<dbReference type="GO" id="GO:0036424">
    <property type="term" value="F:L-phosphoserine phosphatase activity"/>
    <property type="evidence" value="ECO:0007669"/>
    <property type="project" value="InterPro"/>
</dbReference>
<name>A0A3M7P7P9_BRAPC</name>
<keyword evidence="10" id="KW-0718">Serine biosynthesis</keyword>
<keyword evidence="8 13" id="KW-0378">Hydrolase</keyword>
<keyword evidence="14" id="KW-1185">Reference proteome</keyword>
<dbReference type="PANTHER" id="PTHR43344:SF2">
    <property type="entry name" value="PHOSPHOSERINE PHOSPHATASE"/>
    <property type="match status" value="1"/>
</dbReference>
<dbReference type="InterPro" id="IPR050582">
    <property type="entry name" value="HAD-like_SerB"/>
</dbReference>
<dbReference type="NCBIfam" id="TIGR00338">
    <property type="entry name" value="serB"/>
    <property type="match status" value="1"/>
</dbReference>
<dbReference type="GO" id="GO:0006564">
    <property type="term" value="P:L-serine biosynthetic process"/>
    <property type="evidence" value="ECO:0007669"/>
    <property type="project" value="UniProtKB-KW"/>
</dbReference>
<proteinExistence type="inferred from homology"/>
<evidence type="ECO:0000256" key="8">
    <source>
        <dbReference type="ARBA" id="ARBA00022801"/>
    </source>
</evidence>
<evidence type="ECO:0000256" key="2">
    <source>
        <dbReference type="ARBA" id="ARBA00005135"/>
    </source>
</evidence>
<accession>A0A3M7P7P9</accession>
<comment type="similarity">
    <text evidence="3">Belongs to the HAD-like hydrolase superfamily. SerB family.</text>
</comment>
<dbReference type="EC" id="3.1.3.3" evidence="4"/>
<dbReference type="NCBIfam" id="TIGR01488">
    <property type="entry name" value="HAD-SF-IB"/>
    <property type="match status" value="1"/>
</dbReference>
<dbReference type="InterPro" id="IPR036412">
    <property type="entry name" value="HAD-like_sf"/>
</dbReference>
<dbReference type="CDD" id="cd04309">
    <property type="entry name" value="HAD_PSP_eu"/>
    <property type="match status" value="1"/>
</dbReference>
<organism evidence="13 14">
    <name type="scientific">Brachionus plicatilis</name>
    <name type="common">Marine rotifer</name>
    <name type="synonym">Brachionus muelleri</name>
    <dbReference type="NCBI Taxonomy" id="10195"/>
    <lineage>
        <taxon>Eukaryota</taxon>
        <taxon>Metazoa</taxon>
        <taxon>Spiralia</taxon>
        <taxon>Gnathifera</taxon>
        <taxon>Rotifera</taxon>
        <taxon>Eurotatoria</taxon>
        <taxon>Monogononta</taxon>
        <taxon>Pseudotrocha</taxon>
        <taxon>Ploima</taxon>
        <taxon>Brachionidae</taxon>
        <taxon>Brachionus</taxon>
    </lineage>
</organism>
<evidence type="ECO:0000256" key="4">
    <source>
        <dbReference type="ARBA" id="ARBA00012640"/>
    </source>
</evidence>
<keyword evidence="7" id="KW-0479">Metal-binding</keyword>
<dbReference type="GO" id="GO:0000287">
    <property type="term" value="F:magnesium ion binding"/>
    <property type="evidence" value="ECO:0007669"/>
    <property type="project" value="TreeGrafter"/>
</dbReference>
<dbReference type="STRING" id="10195.A0A3M7P7P9"/>
<sequence length="225" mass="25240">MKLIDTNSILELWKNADCVCFDVDSTVCQNEAIDDLAEFVGVGSQVQQLTNEAMGGSMSFKEALAQRLNIIRPSIDQIHEFNKFQDHKLTPYIKELVELLHSRDKAVYLVSGGFRVIINQVADLLGIDRKNVFANTIKFDSKGKYVGFDESEMTCESGGKARVIEHLKRTYQYNRVIMVGDGATDLESCPPADGFIGFGGNVVRHLVKQNSPWFVHCFSELIEKV</sequence>
<evidence type="ECO:0000256" key="10">
    <source>
        <dbReference type="ARBA" id="ARBA00023299"/>
    </source>
</evidence>
<dbReference type="OrthoDB" id="27226at2759"/>
<dbReference type="EMBL" id="REGN01012791">
    <property type="protein sequence ID" value="RMZ94810.1"/>
    <property type="molecule type" value="Genomic_DNA"/>
</dbReference>
<dbReference type="GO" id="GO:0005737">
    <property type="term" value="C:cytoplasm"/>
    <property type="evidence" value="ECO:0007669"/>
    <property type="project" value="TreeGrafter"/>
</dbReference>
<gene>
    <name evidence="13" type="ORF">BpHYR1_007951</name>
</gene>
<dbReference type="FunFam" id="3.40.50.1000:FF:000077">
    <property type="entry name" value="Phosphoserine phosphatase, chloroplastic"/>
    <property type="match status" value="1"/>
</dbReference>
<feature type="active site" description="Proton donor" evidence="12">
    <location>
        <position position="24"/>
    </location>
</feature>
<keyword evidence="6" id="KW-0028">Amino-acid biosynthesis</keyword>
<evidence type="ECO:0000256" key="3">
    <source>
        <dbReference type="ARBA" id="ARBA00009184"/>
    </source>
</evidence>
<evidence type="ECO:0000313" key="14">
    <source>
        <dbReference type="Proteomes" id="UP000276133"/>
    </source>
</evidence>
<evidence type="ECO:0000256" key="7">
    <source>
        <dbReference type="ARBA" id="ARBA00022723"/>
    </source>
</evidence>
<dbReference type="PANTHER" id="PTHR43344">
    <property type="entry name" value="PHOSPHOSERINE PHOSPHATASE"/>
    <property type="match status" value="1"/>
</dbReference>
<dbReference type="InterPro" id="IPR023214">
    <property type="entry name" value="HAD_sf"/>
</dbReference>
<comment type="cofactor">
    <cofactor evidence="1">
        <name>Mg(2+)</name>
        <dbReference type="ChEBI" id="CHEBI:18420"/>
    </cofactor>
</comment>
<evidence type="ECO:0000256" key="6">
    <source>
        <dbReference type="ARBA" id="ARBA00022605"/>
    </source>
</evidence>
<protein>
    <recommendedName>
        <fullName evidence="5">Phosphoserine phosphatase</fullName>
        <ecNumber evidence="4">3.1.3.3</ecNumber>
    </recommendedName>
    <alternativeName>
        <fullName evidence="11">O-phosphoserine phosphohydrolase</fullName>
    </alternativeName>
</protein>
<evidence type="ECO:0000256" key="12">
    <source>
        <dbReference type="PIRSR" id="PIRSR604469-1"/>
    </source>
</evidence>
<dbReference type="InterPro" id="IPR004469">
    <property type="entry name" value="PSP"/>
</dbReference>
<dbReference type="Gene3D" id="1.10.150.210">
    <property type="entry name" value="Phosphoserine phosphatase, domain 2"/>
    <property type="match status" value="1"/>
</dbReference>
<dbReference type="Pfam" id="PF00702">
    <property type="entry name" value="Hydrolase"/>
    <property type="match status" value="1"/>
</dbReference>
<comment type="caution">
    <text evidence="13">The sequence shown here is derived from an EMBL/GenBank/DDBJ whole genome shotgun (WGS) entry which is preliminary data.</text>
</comment>
<dbReference type="SUPFAM" id="SSF56784">
    <property type="entry name" value="HAD-like"/>
    <property type="match status" value="1"/>
</dbReference>
<evidence type="ECO:0000256" key="1">
    <source>
        <dbReference type="ARBA" id="ARBA00001946"/>
    </source>
</evidence>
<dbReference type="Gene3D" id="3.40.50.1000">
    <property type="entry name" value="HAD superfamily/HAD-like"/>
    <property type="match status" value="1"/>
</dbReference>
<dbReference type="AlphaFoldDB" id="A0A3M7P7P9"/>
<dbReference type="UniPathway" id="UPA00135">
    <property type="reaction ID" value="UER00198"/>
</dbReference>
<comment type="pathway">
    <text evidence="2">Amino-acid biosynthesis; L-serine biosynthesis; L-serine from 3-phospho-D-glycerate: step 3/3.</text>
</comment>
<evidence type="ECO:0000313" key="13">
    <source>
        <dbReference type="EMBL" id="RMZ94810.1"/>
    </source>
</evidence>
<evidence type="ECO:0000256" key="5">
    <source>
        <dbReference type="ARBA" id="ARBA00015196"/>
    </source>
</evidence>
<keyword evidence="9" id="KW-0460">Magnesium</keyword>
<feature type="active site" description="Proton donor" evidence="12">
    <location>
        <position position="22"/>
    </location>
</feature>
<evidence type="ECO:0000256" key="11">
    <source>
        <dbReference type="ARBA" id="ARBA00031693"/>
    </source>
</evidence>
<dbReference type="Proteomes" id="UP000276133">
    <property type="component" value="Unassembled WGS sequence"/>
</dbReference>